<dbReference type="AlphaFoldDB" id="B9TA07"/>
<organism evidence="1 2">
    <name type="scientific">Ricinus communis</name>
    <name type="common">Castor bean</name>
    <dbReference type="NCBI Taxonomy" id="3988"/>
    <lineage>
        <taxon>Eukaryota</taxon>
        <taxon>Viridiplantae</taxon>
        <taxon>Streptophyta</taxon>
        <taxon>Embryophyta</taxon>
        <taxon>Tracheophyta</taxon>
        <taxon>Spermatophyta</taxon>
        <taxon>Magnoliopsida</taxon>
        <taxon>eudicotyledons</taxon>
        <taxon>Gunneridae</taxon>
        <taxon>Pentapetalae</taxon>
        <taxon>rosids</taxon>
        <taxon>fabids</taxon>
        <taxon>Malpighiales</taxon>
        <taxon>Euphorbiaceae</taxon>
        <taxon>Acalyphoideae</taxon>
        <taxon>Acalypheae</taxon>
        <taxon>Ricinus</taxon>
    </lineage>
</organism>
<sequence length="270" mass="27900">MVAVAQAGRGGQHGEVAVLRQRGPVEGIGVGKGHQLHVVQLAQRLGHHGGGHAGFGHAVAHHVLARDQAHLGAGGRSLRRAGRAVVGGQAAAPAFGHDLAVGRVFLVRAWLARVGAGQRGQAVQARLDVRLRQLARGDGGGDGVQRFILRFGGAQCHDHVGAGGQRAHGGVADAIAAGDGVHVHAVGDDDALVCPLIAQQAGEDAARHGGRIVRVQRRVDDMRGHHGRRGAAGHAEGRQFQAVQFFHRLVHGRQVAVRVDVGVAVARGSA</sequence>
<name>B9TA07_RICCO</name>
<protein>
    <submittedName>
        <fullName evidence="1">Uncharacterized protein</fullName>
    </submittedName>
</protein>
<accession>B9TA07</accession>
<dbReference type="InParanoid" id="B9TA07"/>
<gene>
    <name evidence="1" type="ORF">RCOM_0242670</name>
</gene>
<proteinExistence type="predicted"/>
<reference evidence="2" key="1">
    <citation type="journal article" date="2010" name="Nat. Biotechnol.">
        <title>Draft genome sequence of the oilseed species Ricinus communis.</title>
        <authorList>
            <person name="Chan A.P."/>
            <person name="Crabtree J."/>
            <person name="Zhao Q."/>
            <person name="Lorenzi H."/>
            <person name="Orvis J."/>
            <person name="Puiu D."/>
            <person name="Melake-Berhan A."/>
            <person name="Jones K.M."/>
            <person name="Redman J."/>
            <person name="Chen G."/>
            <person name="Cahoon E.B."/>
            <person name="Gedil M."/>
            <person name="Stanke M."/>
            <person name="Haas B.J."/>
            <person name="Wortman J.R."/>
            <person name="Fraser-Liggett C.M."/>
            <person name="Ravel J."/>
            <person name="Rabinowicz P.D."/>
        </authorList>
    </citation>
    <scope>NUCLEOTIDE SEQUENCE [LARGE SCALE GENOMIC DNA]</scope>
    <source>
        <strain evidence="2">cv. Hale</strain>
    </source>
</reference>
<evidence type="ECO:0000313" key="2">
    <source>
        <dbReference type="Proteomes" id="UP000008311"/>
    </source>
</evidence>
<dbReference type="Proteomes" id="UP000008311">
    <property type="component" value="Unassembled WGS sequence"/>
</dbReference>
<keyword evidence="2" id="KW-1185">Reference proteome</keyword>
<dbReference type="EMBL" id="EQ975503">
    <property type="protein sequence ID" value="EEF27307.1"/>
    <property type="molecule type" value="Genomic_DNA"/>
</dbReference>
<evidence type="ECO:0000313" key="1">
    <source>
        <dbReference type="EMBL" id="EEF27307.1"/>
    </source>
</evidence>